<evidence type="ECO:0000256" key="7">
    <source>
        <dbReference type="PROSITE-ProRule" id="PRU00042"/>
    </source>
</evidence>
<dbReference type="GO" id="GO:0000981">
    <property type="term" value="F:DNA-binding transcription factor activity, RNA polymerase II-specific"/>
    <property type="evidence" value="ECO:0007669"/>
    <property type="project" value="TreeGrafter"/>
</dbReference>
<dbReference type="SUPFAM" id="SSF57667">
    <property type="entry name" value="beta-beta-alpha zinc fingers"/>
    <property type="match status" value="1"/>
</dbReference>
<keyword evidence="6" id="KW-0539">Nucleus</keyword>
<dbReference type="InterPro" id="IPR050457">
    <property type="entry name" value="ZnFinger_BTB_dom_contain"/>
</dbReference>
<proteinExistence type="predicted"/>
<accession>A0A6J0J8W3</accession>
<dbReference type="PANTHER" id="PTHR46105">
    <property type="entry name" value="AGAP004733-PA"/>
    <property type="match status" value="1"/>
</dbReference>
<sequence length="75" mass="8954">MRERHVNMHLDLRPFGCPQCRKHFKMKHHLTEHMKTHTGLRPYTCPACQRRFMWRDSFVRHRGHCQGAQGAQGMG</sequence>
<dbReference type="PROSITE" id="PS50157">
    <property type="entry name" value="ZINC_FINGER_C2H2_2"/>
    <property type="match status" value="1"/>
</dbReference>
<dbReference type="Proteomes" id="UP000504624">
    <property type="component" value="Unplaced"/>
</dbReference>
<dbReference type="InterPro" id="IPR036236">
    <property type="entry name" value="Znf_C2H2_sf"/>
</dbReference>
<dbReference type="InterPro" id="IPR013087">
    <property type="entry name" value="Znf_C2H2_type"/>
</dbReference>
<name>A0A6J0J8W3_9PASS</name>
<dbReference type="RefSeq" id="XP_017695413.1">
    <property type="nucleotide sequence ID" value="XM_017839924.1"/>
</dbReference>
<protein>
    <submittedName>
        <fullName evidence="10">Zinc finger and BTB domain-containing protein 22-like</fullName>
    </submittedName>
</protein>
<dbReference type="AlphaFoldDB" id="A0A6J0J8W3"/>
<dbReference type="Gene3D" id="3.30.160.60">
    <property type="entry name" value="Classic Zinc Finger"/>
    <property type="match status" value="2"/>
</dbReference>
<keyword evidence="5" id="KW-0862">Zinc</keyword>
<dbReference type="GO" id="GO:0008270">
    <property type="term" value="F:zinc ion binding"/>
    <property type="evidence" value="ECO:0007669"/>
    <property type="project" value="UniProtKB-KW"/>
</dbReference>
<dbReference type="GO" id="GO:0005694">
    <property type="term" value="C:chromosome"/>
    <property type="evidence" value="ECO:0007669"/>
    <property type="project" value="UniProtKB-ARBA"/>
</dbReference>
<evidence type="ECO:0000256" key="2">
    <source>
        <dbReference type="ARBA" id="ARBA00022723"/>
    </source>
</evidence>
<keyword evidence="2" id="KW-0479">Metal-binding</keyword>
<dbReference type="PANTHER" id="PTHR46105:SF14">
    <property type="entry name" value="ZINC FINGER AND BTB DOMAIN-CONTAINING PROTEIN 22"/>
    <property type="match status" value="1"/>
</dbReference>
<dbReference type="FunFam" id="3.30.160.60:FF:000145">
    <property type="entry name" value="Zinc finger protein 574"/>
    <property type="match status" value="1"/>
</dbReference>
<feature type="domain" description="C2H2-type" evidence="8">
    <location>
        <begin position="15"/>
        <end position="42"/>
    </location>
</feature>
<dbReference type="SMART" id="SM00355">
    <property type="entry name" value="ZnF_C2H2"/>
    <property type="match status" value="2"/>
</dbReference>
<evidence type="ECO:0000259" key="8">
    <source>
        <dbReference type="PROSITE" id="PS50157"/>
    </source>
</evidence>
<dbReference type="PROSITE" id="PS00028">
    <property type="entry name" value="ZINC_FINGER_C2H2_1"/>
    <property type="match status" value="1"/>
</dbReference>
<comment type="subcellular location">
    <subcellularLocation>
        <location evidence="1">Nucleus</location>
    </subcellularLocation>
</comment>
<dbReference type="GO" id="GO:0005634">
    <property type="term" value="C:nucleus"/>
    <property type="evidence" value="ECO:0007669"/>
    <property type="project" value="UniProtKB-SubCell"/>
</dbReference>
<evidence type="ECO:0000313" key="9">
    <source>
        <dbReference type="Proteomes" id="UP000504624"/>
    </source>
</evidence>
<reference evidence="10" key="1">
    <citation type="submission" date="2025-08" db="UniProtKB">
        <authorList>
            <consortium name="RefSeq"/>
        </authorList>
    </citation>
    <scope>IDENTIFICATION</scope>
</reference>
<evidence type="ECO:0000256" key="6">
    <source>
        <dbReference type="ARBA" id="ARBA00023242"/>
    </source>
</evidence>
<organism evidence="9 10">
    <name type="scientific">Lepidothrix coronata</name>
    <name type="common">blue-crowned manakin</name>
    <dbReference type="NCBI Taxonomy" id="321398"/>
    <lineage>
        <taxon>Eukaryota</taxon>
        <taxon>Metazoa</taxon>
        <taxon>Chordata</taxon>
        <taxon>Craniata</taxon>
        <taxon>Vertebrata</taxon>
        <taxon>Euteleostomi</taxon>
        <taxon>Archelosauria</taxon>
        <taxon>Archosauria</taxon>
        <taxon>Dinosauria</taxon>
        <taxon>Saurischia</taxon>
        <taxon>Theropoda</taxon>
        <taxon>Coelurosauria</taxon>
        <taxon>Aves</taxon>
        <taxon>Neognathae</taxon>
        <taxon>Neoaves</taxon>
        <taxon>Telluraves</taxon>
        <taxon>Australaves</taxon>
        <taxon>Passeriformes</taxon>
        <taxon>Pipridae</taxon>
        <taxon>Lepidothrix</taxon>
    </lineage>
</organism>
<dbReference type="GO" id="GO:0045893">
    <property type="term" value="P:positive regulation of DNA-templated transcription"/>
    <property type="evidence" value="ECO:0007669"/>
    <property type="project" value="UniProtKB-ARBA"/>
</dbReference>
<evidence type="ECO:0000256" key="5">
    <source>
        <dbReference type="ARBA" id="ARBA00022833"/>
    </source>
</evidence>
<evidence type="ECO:0000256" key="1">
    <source>
        <dbReference type="ARBA" id="ARBA00004123"/>
    </source>
</evidence>
<evidence type="ECO:0000313" key="10">
    <source>
        <dbReference type="RefSeq" id="XP_017695413.1"/>
    </source>
</evidence>
<dbReference type="GO" id="GO:0000978">
    <property type="term" value="F:RNA polymerase II cis-regulatory region sequence-specific DNA binding"/>
    <property type="evidence" value="ECO:0007669"/>
    <property type="project" value="TreeGrafter"/>
</dbReference>
<keyword evidence="3" id="KW-0677">Repeat</keyword>
<keyword evidence="4 7" id="KW-0863">Zinc-finger</keyword>
<evidence type="ECO:0000256" key="4">
    <source>
        <dbReference type="ARBA" id="ARBA00022771"/>
    </source>
</evidence>
<keyword evidence="9" id="KW-1185">Reference proteome</keyword>
<dbReference type="GeneID" id="108510257"/>
<gene>
    <name evidence="10" type="primary">LOC108510257</name>
</gene>
<dbReference type="FunFam" id="3.30.160.60:FF:001732">
    <property type="entry name" value="Zgc:162936"/>
    <property type="match status" value="1"/>
</dbReference>
<evidence type="ECO:0000256" key="3">
    <source>
        <dbReference type="ARBA" id="ARBA00022737"/>
    </source>
</evidence>
<dbReference type="OrthoDB" id="10004641at2759"/>